<dbReference type="EMBL" id="JAVXUP010002020">
    <property type="protein sequence ID" value="KAK3006237.1"/>
    <property type="molecule type" value="Genomic_DNA"/>
</dbReference>
<feature type="domain" description="Tify" evidence="4">
    <location>
        <begin position="284"/>
        <end position="324"/>
    </location>
</feature>
<evidence type="ECO:0000313" key="5">
    <source>
        <dbReference type="EMBL" id="KAK3006237.1"/>
    </source>
</evidence>
<evidence type="ECO:0000256" key="1">
    <source>
        <dbReference type="ARBA" id="ARBA00004123"/>
    </source>
</evidence>
<proteinExistence type="predicted"/>
<dbReference type="PANTHER" id="PTHR47025">
    <property type="entry name" value="AUTOIMMUNE REGULATOR"/>
    <property type="match status" value="1"/>
</dbReference>
<dbReference type="PANTHER" id="PTHR47025:SF27">
    <property type="entry name" value="PHD-TYPE DOMAIN-CONTAINING PROTEIN"/>
    <property type="match status" value="1"/>
</dbReference>
<dbReference type="GO" id="GO:0045944">
    <property type="term" value="P:positive regulation of transcription by RNA polymerase II"/>
    <property type="evidence" value="ECO:0007669"/>
    <property type="project" value="TreeGrafter"/>
</dbReference>
<feature type="compositionally biased region" description="Pro residues" evidence="3">
    <location>
        <begin position="43"/>
        <end position="52"/>
    </location>
</feature>
<comment type="caution">
    <text evidence="5">The sequence shown here is derived from an EMBL/GenBank/DDBJ whole genome shotgun (WGS) entry which is preliminary data.</text>
</comment>
<dbReference type="GO" id="GO:0042393">
    <property type="term" value="F:histone binding"/>
    <property type="evidence" value="ECO:0007669"/>
    <property type="project" value="TreeGrafter"/>
</dbReference>
<organism evidence="5 6">
    <name type="scientific">Escallonia herrerae</name>
    <dbReference type="NCBI Taxonomy" id="1293975"/>
    <lineage>
        <taxon>Eukaryota</taxon>
        <taxon>Viridiplantae</taxon>
        <taxon>Streptophyta</taxon>
        <taxon>Embryophyta</taxon>
        <taxon>Tracheophyta</taxon>
        <taxon>Spermatophyta</taxon>
        <taxon>Magnoliopsida</taxon>
        <taxon>eudicotyledons</taxon>
        <taxon>Gunneridae</taxon>
        <taxon>Pentapetalae</taxon>
        <taxon>asterids</taxon>
        <taxon>campanulids</taxon>
        <taxon>Escalloniales</taxon>
        <taxon>Escalloniaceae</taxon>
        <taxon>Escallonia</taxon>
    </lineage>
</organism>
<dbReference type="GO" id="GO:0000977">
    <property type="term" value="F:RNA polymerase II transcription regulatory region sequence-specific DNA binding"/>
    <property type="evidence" value="ECO:0007669"/>
    <property type="project" value="TreeGrafter"/>
</dbReference>
<dbReference type="Proteomes" id="UP001188597">
    <property type="component" value="Unassembled WGS sequence"/>
</dbReference>
<dbReference type="Pfam" id="PF16135">
    <property type="entry name" value="TDBD"/>
    <property type="match status" value="1"/>
</dbReference>
<sequence>MKRELAFALESQSQLIHPTGRTRTSKLHSPVDLTTDSSDCPIDSPPPPPPPRTTAAVAGQTGQCNGFAVYRRNKRFKTAKPDGESVNSEEFKGESKEVGRLAMRDGESVNLEESKGGIPEGDAKVLRDGECVNLEESKSGVKEEEEENEAARRYTQLALRGMEGAELLDDEVESGGDSEVETATRKMEMKMSKKIAVNRRPTTVRELFETGLLEGYPVYYNGGKKTSRSEWQIRRMRKLEMKMTIKIAVNCRLTTVREPFVFCLLETYPVYNNGGKKDGFVVFCAVDVVSPSVFEIHACKAYKRASQYICLENGTSLLDAVKACEKSSLKSLEQTIQGVIGPSPVQDSIICQNCNGSMKSQASSTNATGLKDRYAFRNVYSHQSVF</sequence>
<dbReference type="GO" id="GO:0005634">
    <property type="term" value="C:nucleus"/>
    <property type="evidence" value="ECO:0007669"/>
    <property type="project" value="UniProtKB-SubCell"/>
</dbReference>
<feature type="region of interest" description="Disordered" evidence="3">
    <location>
        <begin position="76"/>
        <end position="97"/>
    </location>
</feature>
<dbReference type="InterPro" id="IPR032308">
    <property type="entry name" value="TDBD"/>
</dbReference>
<dbReference type="GO" id="GO:0003682">
    <property type="term" value="F:chromatin binding"/>
    <property type="evidence" value="ECO:0007669"/>
    <property type="project" value="TreeGrafter"/>
</dbReference>
<reference evidence="5" key="1">
    <citation type="submission" date="2022-12" db="EMBL/GenBank/DDBJ databases">
        <title>Draft genome assemblies for two species of Escallonia (Escalloniales).</title>
        <authorList>
            <person name="Chanderbali A."/>
            <person name="Dervinis C."/>
            <person name="Anghel I."/>
            <person name="Soltis D."/>
            <person name="Soltis P."/>
            <person name="Zapata F."/>
        </authorList>
    </citation>
    <scope>NUCLEOTIDE SEQUENCE</scope>
    <source>
        <strain evidence="5">UCBG64.0493</strain>
        <tissue evidence="5">Leaf</tissue>
    </source>
</reference>
<evidence type="ECO:0000256" key="2">
    <source>
        <dbReference type="ARBA" id="ARBA00023242"/>
    </source>
</evidence>
<evidence type="ECO:0000256" key="3">
    <source>
        <dbReference type="SAM" id="MobiDB-lite"/>
    </source>
</evidence>
<evidence type="ECO:0000313" key="6">
    <source>
        <dbReference type="Proteomes" id="UP001188597"/>
    </source>
</evidence>
<feature type="compositionally biased region" description="Basic and acidic residues" evidence="3">
    <location>
        <begin position="79"/>
        <end position="97"/>
    </location>
</feature>
<evidence type="ECO:0000259" key="4">
    <source>
        <dbReference type="Pfam" id="PF16135"/>
    </source>
</evidence>
<feature type="region of interest" description="Disordered" evidence="3">
    <location>
        <begin position="1"/>
        <end position="58"/>
    </location>
</feature>
<accession>A0AA88VCQ4</accession>
<keyword evidence="6" id="KW-1185">Reference proteome</keyword>
<name>A0AA88VCQ4_9ASTE</name>
<gene>
    <name evidence="5" type="ORF">RJ639_016808</name>
</gene>
<dbReference type="AlphaFoldDB" id="A0AA88VCQ4"/>
<keyword evidence="2" id="KW-0539">Nucleus</keyword>
<comment type="subcellular location">
    <subcellularLocation>
        <location evidence="1">Nucleus</location>
    </subcellularLocation>
</comment>
<protein>
    <recommendedName>
        <fullName evidence="4">Tify domain-containing protein</fullName>
    </recommendedName>
</protein>